<dbReference type="OrthoDB" id="215119at2"/>
<dbReference type="PANTHER" id="PTHR47328:SF1">
    <property type="entry name" value="RUTC FAMILY PROTEIN YOAB"/>
    <property type="match status" value="1"/>
</dbReference>
<dbReference type="KEGG" id="tpol:Mal48_19620"/>
<dbReference type="InterPro" id="IPR006175">
    <property type="entry name" value="YjgF/YER057c/UK114"/>
</dbReference>
<evidence type="ECO:0000256" key="1">
    <source>
        <dbReference type="SAM" id="MobiDB-lite"/>
    </source>
</evidence>
<dbReference type="SUPFAM" id="SSF55298">
    <property type="entry name" value="YjgF-like"/>
    <property type="match status" value="3"/>
</dbReference>
<accession>A0A517QM85</accession>
<organism evidence="3 4">
    <name type="scientific">Thalassoglobus polymorphus</name>
    <dbReference type="NCBI Taxonomy" id="2527994"/>
    <lineage>
        <taxon>Bacteria</taxon>
        <taxon>Pseudomonadati</taxon>
        <taxon>Planctomycetota</taxon>
        <taxon>Planctomycetia</taxon>
        <taxon>Planctomycetales</taxon>
        <taxon>Planctomycetaceae</taxon>
        <taxon>Thalassoglobus</taxon>
    </lineage>
</organism>
<keyword evidence="4" id="KW-1185">Reference proteome</keyword>
<reference evidence="3 4" key="1">
    <citation type="submission" date="2019-02" db="EMBL/GenBank/DDBJ databases">
        <title>Deep-cultivation of Planctomycetes and their phenomic and genomic characterization uncovers novel biology.</title>
        <authorList>
            <person name="Wiegand S."/>
            <person name="Jogler M."/>
            <person name="Boedeker C."/>
            <person name="Pinto D."/>
            <person name="Vollmers J."/>
            <person name="Rivas-Marin E."/>
            <person name="Kohn T."/>
            <person name="Peeters S.H."/>
            <person name="Heuer A."/>
            <person name="Rast P."/>
            <person name="Oberbeckmann S."/>
            <person name="Bunk B."/>
            <person name="Jeske O."/>
            <person name="Meyerdierks A."/>
            <person name="Storesund J.E."/>
            <person name="Kallscheuer N."/>
            <person name="Luecker S."/>
            <person name="Lage O.M."/>
            <person name="Pohl T."/>
            <person name="Merkel B.J."/>
            <person name="Hornburger P."/>
            <person name="Mueller R.-W."/>
            <person name="Bruemmer F."/>
            <person name="Labrenz M."/>
            <person name="Spormann A.M."/>
            <person name="Op den Camp H."/>
            <person name="Overmann J."/>
            <person name="Amann R."/>
            <person name="Jetten M.S.M."/>
            <person name="Mascher T."/>
            <person name="Medema M.H."/>
            <person name="Devos D.P."/>
            <person name="Kaster A.-K."/>
            <person name="Ovreas L."/>
            <person name="Rohde M."/>
            <person name="Galperin M.Y."/>
            <person name="Jogler C."/>
        </authorList>
    </citation>
    <scope>NUCLEOTIDE SEQUENCE [LARGE SCALE GENOMIC DNA]</scope>
    <source>
        <strain evidence="3 4">Mal48</strain>
    </source>
</reference>
<keyword evidence="2" id="KW-0732">Signal</keyword>
<dbReference type="CDD" id="cd00448">
    <property type="entry name" value="YjgF_YER057c_UK114_family"/>
    <property type="match status" value="2"/>
</dbReference>
<dbReference type="InterPro" id="IPR035959">
    <property type="entry name" value="RutC-like_sf"/>
</dbReference>
<dbReference type="Pfam" id="PF01042">
    <property type="entry name" value="Ribonuc_L-PSP"/>
    <property type="match status" value="3"/>
</dbReference>
<feature type="chain" id="PRO_5022048703" evidence="2">
    <location>
        <begin position="29"/>
        <end position="411"/>
    </location>
</feature>
<dbReference type="Gene3D" id="3.30.1330.40">
    <property type="entry name" value="RutC-like"/>
    <property type="match status" value="3"/>
</dbReference>
<dbReference type="PANTHER" id="PTHR47328">
    <property type="match status" value="1"/>
</dbReference>
<feature type="compositionally biased region" description="Polar residues" evidence="1">
    <location>
        <begin position="166"/>
        <end position="184"/>
    </location>
</feature>
<feature type="region of interest" description="Disordered" evidence="1">
    <location>
        <begin position="166"/>
        <end position="187"/>
    </location>
</feature>
<evidence type="ECO:0000313" key="4">
    <source>
        <dbReference type="Proteomes" id="UP000315724"/>
    </source>
</evidence>
<dbReference type="Proteomes" id="UP000315724">
    <property type="component" value="Chromosome"/>
</dbReference>
<feature type="signal peptide" evidence="2">
    <location>
        <begin position="1"/>
        <end position="28"/>
    </location>
</feature>
<dbReference type="InterPro" id="IPR035709">
    <property type="entry name" value="YoaB-like"/>
</dbReference>
<name>A0A517QM85_9PLAN</name>
<dbReference type="EMBL" id="CP036267">
    <property type="protein sequence ID" value="QDT32715.1"/>
    <property type="molecule type" value="Genomic_DNA"/>
</dbReference>
<evidence type="ECO:0000313" key="3">
    <source>
        <dbReference type="EMBL" id="QDT32715.1"/>
    </source>
</evidence>
<sequence length="411" mass="44934" precursor="true">MVVRPKLMLITGCLLAMFSLVGSPQGAAQQNAKQNAEKNSDRIRRIPSENNKDFPAAIRVHAETFGHTTQILPKNNSETTPSQCQSVLSRLAQILKDVDSDKTHVVQLNAYVTDVKAREVFEAAIRNWFGDTLPAVTWVATPLPVEQAQVGLDAVFISKQSSDQRLLSQKTGTPDENPNGTADSSLLPAGDVVYVSGQAEPGDLVEGTKETLLSLERTLQFLELDKQHVVQIKCFLTPMSDVAIVNQELAKFFGDSAVPPVSHVEWISGSREIEIELVAWAPAAESEKSVSYATPPGMRSSPVYSRLARIHGQDRIYVSGLFAQEVGSGAEQVLNIYQSLESTLKKAGSDLKHLAKATYYVSAADSSSQLNKLRPNYYDPERPPAASKSMMKKMAAEKMTIHIDMIAAPNR</sequence>
<protein>
    <submittedName>
        <fullName evidence="3">Endoribonuclease L-PSP</fullName>
    </submittedName>
</protein>
<evidence type="ECO:0000256" key="2">
    <source>
        <dbReference type="SAM" id="SignalP"/>
    </source>
</evidence>
<proteinExistence type="predicted"/>
<gene>
    <name evidence="3" type="ORF">Mal48_19620</name>
</gene>
<dbReference type="RefSeq" id="WP_145198170.1">
    <property type="nucleotide sequence ID" value="NZ_CP036267.1"/>
</dbReference>
<dbReference type="AlphaFoldDB" id="A0A517QM85"/>